<dbReference type="HAMAP" id="MF_00115">
    <property type="entry name" value="MscL"/>
    <property type="match status" value="1"/>
</dbReference>
<keyword evidence="6 10" id="KW-1133">Transmembrane helix</keyword>
<reference evidence="11 12" key="1">
    <citation type="submission" date="2018-05" db="EMBL/GenBank/DDBJ databases">
        <title>A metagenomic window into the 2 km-deep terrestrial subsurface aquifer revealed taxonomically and functionally diverse microbial community comprising novel uncultured bacterial lineages.</title>
        <authorList>
            <person name="Kadnikov V.V."/>
            <person name="Mardanov A.V."/>
            <person name="Beletsky A.V."/>
            <person name="Banks D."/>
            <person name="Pimenov N.V."/>
            <person name="Frank Y.A."/>
            <person name="Karnachuk O.V."/>
            <person name="Ravin N.V."/>
        </authorList>
    </citation>
    <scope>NUCLEOTIDE SEQUENCE [LARGE SCALE GENOMIC DNA]</scope>
    <source>
        <strain evidence="11">BY</strain>
    </source>
</reference>
<keyword evidence="9 10" id="KW-0407">Ion channel</keyword>
<dbReference type="PROSITE" id="PS01327">
    <property type="entry name" value="MSCL"/>
    <property type="match status" value="1"/>
</dbReference>
<evidence type="ECO:0000313" key="11">
    <source>
        <dbReference type="EMBL" id="AXA36849.1"/>
    </source>
</evidence>
<dbReference type="InterPro" id="IPR001185">
    <property type="entry name" value="MS_channel"/>
</dbReference>
<comment type="function">
    <text evidence="10">Channel that opens in response to stretch forces in the membrane lipid bilayer. May participate in the regulation of osmotic pressure changes within the cell.</text>
</comment>
<evidence type="ECO:0000256" key="6">
    <source>
        <dbReference type="ARBA" id="ARBA00022989"/>
    </source>
</evidence>
<evidence type="ECO:0000256" key="10">
    <source>
        <dbReference type="HAMAP-Rule" id="MF_00115"/>
    </source>
</evidence>
<organism evidence="11 12">
    <name type="scientific">Sumerlaea chitinivorans</name>
    <dbReference type="NCBI Taxonomy" id="2250252"/>
    <lineage>
        <taxon>Bacteria</taxon>
        <taxon>Candidatus Sumerlaeota</taxon>
        <taxon>Candidatus Sumerlaeia</taxon>
        <taxon>Candidatus Sumerlaeales</taxon>
        <taxon>Candidatus Sumerlaeaceae</taxon>
        <taxon>Candidatus Sumerlaea</taxon>
    </lineage>
</organism>
<dbReference type="AlphaFoldDB" id="A0A2Z4Y7A8"/>
<evidence type="ECO:0000256" key="1">
    <source>
        <dbReference type="ARBA" id="ARBA00004651"/>
    </source>
</evidence>
<evidence type="ECO:0000256" key="2">
    <source>
        <dbReference type="ARBA" id="ARBA00007254"/>
    </source>
</evidence>
<dbReference type="EMBL" id="CP030759">
    <property type="protein sequence ID" value="AXA36849.1"/>
    <property type="molecule type" value="Genomic_DNA"/>
</dbReference>
<dbReference type="Proteomes" id="UP000262583">
    <property type="component" value="Chromosome"/>
</dbReference>
<dbReference type="GO" id="GO:0008381">
    <property type="term" value="F:mechanosensitive monoatomic ion channel activity"/>
    <property type="evidence" value="ECO:0007669"/>
    <property type="project" value="UniProtKB-UniRule"/>
</dbReference>
<protein>
    <recommendedName>
        <fullName evidence="10">Large-conductance mechanosensitive channel</fullName>
    </recommendedName>
</protein>
<dbReference type="InterPro" id="IPR036019">
    <property type="entry name" value="MscL_channel"/>
</dbReference>
<comment type="subunit">
    <text evidence="10">Homopentamer.</text>
</comment>
<dbReference type="PRINTS" id="PR01264">
    <property type="entry name" value="MECHCHANNEL"/>
</dbReference>
<comment type="caution">
    <text evidence="10">Lacks conserved residue(s) required for the propagation of feature annotation.</text>
</comment>
<accession>A0A2Z4Y7A8</accession>
<keyword evidence="3 10" id="KW-0813">Transport</keyword>
<name>A0A2Z4Y7A8_SUMC1</name>
<evidence type="ECO:0000256" key="3">
    <source>
        <dbReference type="ARBA" id="ARBA00022448"/>
    </source>
</evidence>
<dbReference type="NCBIfam" id="TIGR00220">
    <property type="entry name" value="mscL"/>
    <property type="match status" value="1"/>
</dbReference>
<evidence type="ECO:0000256" key="8">
    <source>
        <dbReference type="ARBA" id="ARBA00023136"/>
    </source>
</evidence>
<proteinExistence type="inferred from homology"/>
<dbReference type="InterPro" id="IPR037673">
    <property type="entry name" value="MSC/AndL"/>
</dbReference>
<keyword evidence="7 10" id="KW-0406">Ion transport</keyword>
<evidence type="ECO:0000256" key="4">
    <source>
        <dbReference type="ARBA" id="ARBA00022475"/>
    </source>
</evidence>
<evidence type="ECO:0000313" key="12">
    <source>
        <dbReference type="Proteomes" id="UP000262583"/>
    </source>
</evidence>
<feature type="transmembrane region" description="Helical" evidence="10">
    <location>
        <begin position="80"/>
        <end position="104"/>
    </location>
</feature>
<evidence type="ECO:0000256" key="5">
    <source>
        <dbReference type="ARBA" id="ARBA00022692"/>
    </source>
</evidence>
<comment type="similarity">
    <text evidence="2 10">Belongs to the MscL family.</text>
</comment>
<dbReference type="InterPro" id="IPR019823">
    <property type="entry name" value="Mechanosensitive_channel_CS"/>
</dbReference>
<sequence length="147" mass="15767">MKTIWKEFREFAVKGNVVDMAVGVIIGAAFSKVVNSLVEHILMPPLSVIAGKMDFSSAGIVLSSQHFDTLEAAKKAGVPILYYGQFLNALVNFAIVSVALFFVVKAINRLRSAEAPSPTTQPCPFCKMTIPVGAKRCGHCTAPLPEA</sequence>
<dbReference type="Pfam" id="PF01741">
    <property type="entry name" value="MscL"/>
    <property type="match status" value="1"/>
</dbReference>
<dbReference type="KEGG" id="schv:BRCON_2072"/>
<evidence type="ECO:0000256" key="9">
    <source>
        <dbReference type="ARBA" id="ARBA00023303"/>
    </source>
</evidence>
<evidence type="ECO:0000256" key="7">
    <source>
        <dbReference type="ARBA" id="ARBA00023065"/>
    </source>
</evidence>
<dbReference type="PANTHER" id="PTHR30266:SF2">
    <property type="entry name" value="LARGE-CONDUCTANCE MECHANOSENSITIVE CHANNEL"/>
    <property type="match status" value="1"/>
</dbReference>
<keyword evidence="5 10" id="KW-0812">Transmembrane</keyword>
<dbReference type="Gene3D" id="1.10.1200.120">
    <property type="entry name" value="Large-conductance mechanosensitive channel, MscL, domain 1"/>
    <property type="match status" value="1"/>
</dbReference>
<dbReference type="PANTHER" id="PTHR30266">
    <property type="entry name" value="MECHANOSENSITIVE CHANNEL MSCL"/>
    <property type="match status" value="1"/>
</dbReference>
<keyword evidence="4 10" id="KW-1003">Cell membrane</keyword>
<dbReference type="GO" id="GO:0005886">
    <property type="term" value="C:plasma membrane"/>
    <property type="evidence" value="ECO:0007669"/>
    <property type="project" value="UniProtKB-SubCell"/>
</dbReference>
<keyword evidence="8 10" id="KW-0472">Membrane</keyword>
<gene>
    <name evidence="10" type="primary">mscL</name>
    <name evidence="11" type="ORF">BRCON_2072</name>
</gene>
<dbReference type="SUPFAM" id="SSF81330">
    <property type="entry name" value="Gated mechanosensitive channel"/>
    <property type="match status" value="1"/>
</dbReference>
<comment type="subcellular location">
    <subcellularLocation>
        <location evidence="1 10">Cell membrane</location>
        <topology evidence="1 10">Multi-pass membrane protein</topology>
    </subcellularLocation>
</comment>